<dbReference type="GO" id="GO:0008564">
    <property type="term" value="F:protein-exporting ATPase activity"/>
    <property type="evidence" value="ECO:0007669"/>
    <property type="project" value="UniProtKB-EC"/>
</dbReference>
<dbReference type="PANTHER" id="PTHR15184:SF9">
    <property type="entry name" value="SPI-1 TYPE 3 SECRETION SYSTEM ATPASE"/>
    <property type="match status" value="1"/>
</dbReference>
<dbReference type="GO" id="GO:0030257">
    <property type="term" value="C:type III protein secretion system complex"/>
    <property type="evidence" value="ECO:0007669"/>
    <property type="project" value="InterPro"/>
</dbReference>
<evidence type="ECO:0000256" key="10">
    <source>
        <dbReference type="ARBA" id="ARBA00023196"/>
    </source>
</evidence>
<keyword evidence="13" id="KW-0378">Hydrolase</keyword>
<protein>
    <submittedName>
        <fullName evidence="13">Putative ATP synthase YscN</fullName>
        <ecNumber evidence="13">3.6.3.14</ecNumber>
    </submittedName>
</protein>
<dbReference type="InterPro" id="IPR000194">
    <property type="entry name" value="ATPase_F1/V1/A1_a/bsu_nucl-bd"/>
</dbReference>
<keyword evidence="9" id="KW-0472">Membrane</keyword>
<proteinExistence type="predicted"/>
<keyword evidence="14" id="KW-1185">Reference proteome</keyword>
<feature type="domain" description="AAA+ ATPase" evidence="12">
    <location>
        <begin position="154"/>
        <end position="335"/>
    </location>
</feature>
<dbReference type="AlphaFoldDB" id="A0A0D8HFJ6"/>
<evidence type="ECO:0000256" key="2">
    <source>
        <dbReference type="ARBA" id="ARBA00022448"/>
    </source>
</evidence>
<evidence type="ECO:0000256" key="6">
    <source>
        <dbReference type="ARBA" id="ARBA00022840"/>
    </source>
</evidence>
<dbReference type="PANTHER" id="PTHR15184">
    <property type="entry name" value="ATP SYNTHASE"/>
    <property type="match status" value="1"/>
</dbReference>
<evidence type="ECO:0000256" key="1">
    <source>
        <dbReference type="ARBA" id="ARBA00004496"/>
    </source>
</evidence>
<keyword evidence="5" id="KW-0547">Nucleotide-binding</keyword>
<comment type="caution">
    <text evidence="13">The sequence shown here is derived from an EMBL/GenBank/DDBJ whole genome shotgun (WGS) entry which is preliminary data.</text>
</comment>
<name>A0A0D8HFJ6_9ACTN</name>
<dbReference type="STRING" id="1280514.AXFE_26250"/>
<comment type="catalytic activity">
    <reaction evidence="11">
        <text>ATP + H2O + cellular proteinSide 1 = ADP + phosphate + cellular proteinSide 2.</text>
        <dbReference type="EC" id="7.4.2.8"/>
    </reaction>
</comment>
<evidence type="ECO:0000256" key="3">
    <source>
        <dbReference type="ARBA" id="ARBA00022475"/>
    </source>
</evidence>
<dbReference type="GO" id="GO:0005737">
    <property type="term" value="C:cytoplasm"/>
    <property type="evidence" value="ECO:0007669"/>
    <property type="project" value="UniProtKB-SubCell"/>
</dbReference>
<dbReference type="GO" id="GO:0046933">
    <property type="term" value="F:proton-transporting ATP synthase activity, rotational mechanism"/>
    <property type="evidence" value="ECO:0007669"/>
    <property type="project" value="TreeGrafter"/>
</dbReference>
<keyword evidence="8" id="KW-1278">Translocase</keyword>
<dbReference type="GO" id="GO:0030254">
    <property type="term" value="P:protein secretion by the type III secretion system"/>
    <property type="evidence" value="ECO:0007669"/>
    <property type="project" value="InterPro"/>
</dbReference>
<keyword evidence="7" id="KW-0653">Protein transport</keyword>
<dbReference type="InterPro" id="IPR040627">
    <property type="entry name" value="T3SS_ATPase_C"/>
</dbReference>
<evidence type="ECO:0000256" key="7">
    <source>
        <dbReference type="ARBA" id="ARBA00022927"/>
    </source>
</evidence>
<dbReference type="InterPro" id="IPR050053">
    <property type="entry name" value="ATPase_alpha/beta_chains"/>
</dbReference>
<dbReference type="GO" id="GO:0016887">
    <property type="term" value="F:ATP hydrolysis activity"/>
    <property type="evidence" value="ECO:0007669"/>
    <property type="project" value="InterPro"/>
</dbReference>
<dbReference type="NCBIfam" id="TIGR01026">
    <property type="entry name" value="fliI_yscN"/>
    <property type="match status" value="1"/>
</dbReference>
<comment type="subcellular location">
    <subcellularLocation>
        <location evidence="1">Cytoplasm</location>
    </subcellularLocation>
</comment>
<dbReference type="CDD" id="cd01136">
    <property type="entry name" value="ATPase_flagellum-secretory_path_III"/>
    <property type="match status" value="1"/>
</dbReference>
<dbReference type="Pfam" id="PF18269">
    <property type="entry name" value="T3SS_ATPase_C"/>
    <property type="match status" value="1"/>
</dbReference>
<dbReference type="OrthoDB" id="9801639at2"/>
<evidence type="ECO:0000313" key="13">
    <source>
        <dbReference type="EMBL" id="KJF16562.1"/>
    </source>
</evidence>
<dbReference type="EMBL" id="JXYS01000080">
    <property type="protein sequence ID" value="KJF16562.1"/>
    <property type="molecule type" value="Genomic_DNA"/>
</dbReference>
<keyword evidence="10" id="KW-0139">CF(1)</keyword>
<dbReference type="RefSeq" id="WP_052606323.1">
    <property type="nucleotide sequence ID" value="NZ_JXYS01000080.1"/>
</dbReference>
<keyword evidence="3" id="KW-1003">Cell membrane</keyword>
<dbReference type="InterPro" id="IPR005714">
    <property type="entry name" value="ATPase_T3SS_FliI/YscN"/>
</dbReference>
<reference evidence="13 14" key="1">
    <citation type="submission" date="2015-01" db="EMBL/GenBank/DDBJ databases">
        <title>Draft genome of the acidophilic iron oxidizer Acidithrix ferrooxidans strain Py-F3.</title>
        <authorList>
            <person name="Poehlein A."/>
            <person name="Eisen S."/>
            <person name="Schloemann M."/>
            <person name="Johnson B.D."/>
            <person name="Daniel R."/>
            <person name="Muehling M."/>
        </authorList>
    </citation>
    <scope>NUCLEOTIDE SEQUENCE [LARGE SCALE GENOMIC DNA]</scope>
    <source>
        <strain evidence="13 14">Py-F3</strain>
    </source>
</reference>
<evidence type="ECO:0000256" key="9">
    <source>
        <dbReference type="ARBA" id="ARBA00023136"/>
    </source>
</evidence>
<evidence type="ECO:0000259" key="12">
    <source>
        <dbReference type="SMART" id="SM00382"/>
    </source>
</evidence>
<evidence type="ECO:0000256" key="5">
    <source>
        <dbReference type="ARBA" id="ARBA00022741"/>
    </source>
</evidence>
<dbReference type="InterPro" id="IPR003593">
    <property type="entry name" value="AAA+_ATPase"/>
</dbReference>
<dbReference type="InterPro" id="IPR027417">
    <property type="entry name" value="P-loop_NTPase"/>
</dbReference>
<dbReference type="GO" id="GO:0045259">
    <property type="term" value="C:proton-transporting ATP synthase complex"/>
    <property type="evidence" value="ECO:0007669"/>
    <property type="project" value="UniProtKB-KW"/>
</dbReference>
<evidence type="ECO:0000256" key="4">
    <source>
        <dbReference type="ARBA" id="ARBA00022490"/>
    </source>
</evidence>
<evidence type="ECO:0000256" key="11">
    <source>
        <dbReference type="ARBA" id="ARBA00034006"/>
    </source>
</evidence>
<keyword evidence="10" id="KW-0066">ATP synthesis</keyword>
<dbReference type="SMART" id="SM00382">
    <property type="entry name" value="AAA"/>
    <property type="match status" value="1"/>
</dbReference>
<dbReference type="SUPFAM" id="SSF52540">
    <property type="entry name" value="P-loop containing nucleoside triphosphate hydrolases"/>
    <property type="match status" value="1"/>
</dbReference>
<dbReference type="FunFam" id="3.40.50.12240:FF:000002">
    <property type="entry name" value="Flagellum-specific ATP synthase FliI"/>
    <property type="match status" value="1"/>
</dbReference>
<dbReference type="PATRIC" id="fig|1280514.3.peg.3439"/>
<dbReference type="Gene3D" id="3.40.50.12240">
    <property type="match status" value="1"/>
</dbReference>
<keyword evidence="6" id="KW-0067">ATP-binding</keyword>
<dbReference type="Pfam" id="PF00006">
    <property type="entry name" value="ATP-synt_ab"/>
    <property type="match status" value="1"/>
</dbReference>
<dbReference type="PROSITE" id="PS00152">
    <property type="entry name" value="ATPASE_ALPHA_BETA"/>
    <property type="match status" value="1"/>
</dbReference>
<dbReference type="InterPro" id="IPR020003">
    <property type="entry name" value="ATPase_a/bsu_AS"/>
</dbReference>
<keyword evidence="2" id="KW-0813">Transport</keyword>
<sequence>MIPSSIKDALREGAAFRPVGKVSRITGLQLEIEGVSAAIGDLVMVQRDDGFMEAEVVAVREGRLICTPFGHLRGLRFGSSAMPAGRPPTIRVGESLLSRVVDARGYPIDGGKPISGGEVISVHGEPPSPMARGTISRQIPLGVRVLDTLVPCGIGQRLGIFAGSGVGKSTMLSMIARGSAADINVVALIGERGREVNEFILNDLGTDGLARSVIVVATSDEPALVRIRAAFTATRIAEWFRDQGNSVVLMMDSLTRLAMAQREVGLSAGEPPATRGYPPSAFALLPKLLERAGNSELGSITGLYTVLVDGDEMNEPISDAARSILDGHIVLSRRLATSGQYPAVDVLESISRLEGAILTPERRALCTRSRRLMATYREARDLIEVGAYQRGSNPEIDLSISVKPRLDEFLRQTIDDQSDVDLAFGRLGEILNSSYEEVSR</sequence>
<keyword evidence="4" id="KW-0963">Cytoplasm</keyword>
<dbReference type="EC" id="3.6.3.14" evidence="13"/>
<gene>
    <name evidence="13" type="primary">yscN</name>
    <name evidence="13" type="ORF">AXFE_26250</name>
</gene>
<dbReference type="Proteomes" id="UP000032360">
    <property type="component" value="Unassembled WGS sequence"/>
</dbReference>
<accession>A0A0D8HFJ6</accession>
<dbReference type="GO" id="GO:0005524">
    <property type="term" value="F:ATP binding"/>
    <property type="evidence" value="ECO:0007669"/>
    <property type="project" value="UniProtKB-KW"/>
</dbReference>
<evidence type="ECO:0000313" key="14">
    <source>
        <dbReference type="Proteomes" id="UP000032360"/>
    </source>
</evidence>
<organism evidence="13 14">
    <name type="scientific">Acidithrix ferrooxidans</name>
    <dbReference type="NCBI Taxonomy" id="1280514"/>
    <lineage>
        <taxon>Bacteria</taxon>
        <taxon>Bacillati</taxon>
        <taxon>Actinomycetota</taxon>
        <taxon>Acidimicrobiia</taxon>
        <taxon>Acidimicrobiales</taxon>
        <taxon>Acidimicrobiaceae</taxon>
        <taxon>Acidithrix</taxon>
    </lineage>
</organism>
<evidence type="ECO:0000256" key="8">
    <source>
        <dbReference type="ARBA" id="ARBA00022967"/>
    </source>
</evidence>